<dbReference type="PANTHER" id="PTHR43514:SF10">
    <property type="entry name" value="MOLYBDENUM IMPORT ATP-BINDING PROTEIN MODC 2"/>
    <property type="match status" value="1"/>
</dbReference>
<dbReference type="SUPFAM" id="SSF52540">
    <property type="entry name" value="P-loop containing nucleoside triphosphate hydrolases"/>
    <property type="match status" value="1"/>
</dbReference>
<keyword evidence="14" id="KW-1185">Reference proteome</keyword>
<dbReference type="InterPro" id="IPR050334">
    <property type="entry name" value="Molybdenum_import_ModC"/>
</dbReference>
<keyword evidence="5" id="KW-0547">Nucleotide-binding</keyword>
<evidence type="ECO:0000313" key="13">
    <source>
        <dbReference type="EMBL" id="GAA5171850.1"/>
    </source>
</evidence>
<evidence type="ECO:0000256" key="7">
    <source>
        <dbReference type="ARBA" id="ARBA00022967"/>
    </source>
</evidence>
<gene>
    <name evidence="13" type="primary">modC</name>
    <name evidence="13" type="ORF">GCM10025770_37110</name>
</gene>
<evidence type="ECO:0000256" key="3">
    <source>
        <dbReference type="ARBA" id="ARBA00022505"/>
    </source>
</evidence>
<dbReference type="InterPro" id="IPR003439">
    <property type="entry name" value="ABC_transporter-like_ATP-bd"/>
</dbReference>
<evidence type="ECO:0000256" key="10">
    <source>
        <dbReference type="SAM" id="MobiDB-lite"/>
    </source>
</evidence>
<reference evidence="14" key="1">
    <citation type="journal article" date="2019" name="Int. J. Syst. Evol. Microbiol.">
        <title>The Global Catalogue of Microorganisms (GCM) 10K type strain sequencing project: providing services to taxonomists for standard genome sequencing and annotation.</title>
        <authorList>
            <consortium name="The Broad Institute Genomics Platform"/>
            <consortium name="The Broad Institute Genome Sequencing Center for Infectious Disease"/>
            <person name="Wu L."/>
            <person name="Ma J."/>
        </authorList>
    </citation>
    <scope>NUCLEOTIDE SEQUENCE [LARGE SCALE GENOMIC DNA]</scope>
    <source>
        <strain evidence="14">JCM 18715</strain>
    </source>
</reference>
<keyword evidence="7" id="KW-1278">Translocase</keyword>
<dbReference type="InterPro" id="IPR004606">
    <property type="entry name" value="Mop_domain"/>
</dbReference>
<evidence type="ECO:0000256" key="5">
    <source>
        <dbReference type="ARBA" id="ARBA00022741"/>
    </source>
</evidence>
<dbReference type="InterPro" id="IPR003593">
    <property type="entry name" value="AAA+_ATPase"/>
</dbReference>
<comment type="caution">
    <text evidence="13">The sequence shown here is derived from an EMBL/GenBank/DDBJ whole genome shotgun (WGS) entry which is preliminary data.</text>
</comment>
<organism evidence="13 14">
    <name type="scientific">Viridibacterium curvum</name>
    <dbReference type="NCBI Taxonomy" id="1101404"/>
    <lineage>
        <taxon>Bacteria</taxon>
        <taxon>Pseudomonadati</taxon>
        <taxon>Pseudomonadota</taxon>
        <taxon>Betaproteobacteria</taxon>
        <taxon>Rhodocyclales</taxon>
        <taxon>Rhodocyclaceae</taxon>
        <taxon>Viridibacterium</taxon>
    </lineage>
</organism>
<evidence type="ECO:0000256" key="4">
    <source>
        <dbReference type="ARBA" id="ARBA00022519"/>
    </source>
</evidence>
<evidence type="ECO:0000256" key="2">
    <source>
        <dbReference type="ARBA" id="ARBA00022475"/>
    </source>
</evidence>
<dbReference type="SUPFAM" id="SSF50331">
    <property type="entry name" value="MOP-like"/>
    <property type="match status" value="1"/>
</dbReference>
<evidence type="ECO:0000256" key="8">
    <source>
        <dbReference type="ARBA" id="ARBA00023136"/>
    </source>
</evidence>
<dbReference type="InterPro" id="IPR017871">
    <property type="entry name" value="ABC_transporter-like_CS"/>
</dbReference>
<feature type="domain" description="Mop" evidence="12">
    <location>
        <begin position="322"/>
        <end position="392"/>
    </location>
</feature>
<dbReference type="PROSITE" id="PS00211">
    <property type="entry name" value="ABC_TRANSPORTER_1"/>
    <property type="match status" value="1"/>
</dbReference>
<dbReference type="Proteomes" id="UP001500547">
    <property type="component" value="Unassembled WGS sequence"/>
</dbReference>
<dbReference type="GO" id="GO:0005524">
    <property type="term" value="F:ATP binding"/>
    <property type="evidence" value="ECO:0007669"/>
    <property type="project" value="UniProtKB-KW"/>
</dbReference>
<dbReference type="SMART" id="SM00382">
    <property type="entry name" value="AAA"/>
    <property type="match status" value="1"/>
</dbReference>
<protein>
    <submittedName>
        <fullName evidence="13">Molybdenum ABC transporter ATP-binding protein</fullName>
    </submittedName>
</protein>
<accession>A0ABP9R5T3</accession>
<feature type="compositionally biased region" description="Basic and acidic residues" evidence="10">
    <location>
        <begin position="1"/>
        <end position="14"/>
    </location>
</feature>
<evidence type="ECO:0000256" key="9">
    <source>
        <dbReference type="PROSITE-ProRule" id="PRU01213"/>
    </source>
</evidence>
<dbReference type="Pfam" id="PF00005">
    <property type="entry name" value="ABC_tran"/>
    <property type="match status" value="1"/>
</dbReference>
<dbReference type="Gene3D" id="2.40.50.100">
    <property type="match status" value="1"/>
</dbReference>
<dbReference type="PROSITE" id="PS50893">
    <property type="entry name" value="ABC_TRANSPORTER_2"/>
    <property type="match status" value="1"/>
</dbReference>
<dbReference type="NCBIfam" id="TIGR02142">
    <property type="entry name" value="modC_ABC"/>
    <property type="match status" value="1"/>
</dbReference>
<keyword evidence="8" id="KW-0472">Membrane</keyword>
<evidence type="ECO:0000313" key="14">
    <source>
        <dbReference type="Proteomes" id="UP001500547"/>
    </source>
</evidence>
<keyword evidence="4" id="KW-0997">Cell inner membrane</keyword>
<dbReference type="InterPro" id="IPR005116">
    <property type="entry name" value="Transp-assoc_OB_typ1"/>
</dbReference>
<evidence type="ECO:0000256" key="1">
    <source>
        <dbReference type="ARBA" id="ARBA00022448"/>
    </source>
</evidence>
<keyword evidence="2" id="KW-1003">Cell membrane</keyword>
<name>A0ABP9R5T3_9RHOO</name>
<dbReference type="InterPro" id="IPR011868">
    <property type="entry name" value="ModC_ABC_ATP-bd"/>
</dbReference>
<feature type="domain" description="ABC transporter" evidence="11">
    <location>
        <begin position="23"/>
        <end position="263"/>
    </location>
</feature>
<dbReference type="PANTHER" id="PTHR43514">
    <property type="entry name" value="ABC TRANSPORTER I FAMILY MEMBER 10"/>
    <property type="match status" value="1"/>
</dbReference>
<dbReference type="InterPro" id="IPR008995">
    <property type="entry name" value="Mo/tungstate-bd_C_term_dom"/>
</dbReference>
<keyword evidence="1" id="KW-0813">Transport</keyword>
<feature type="region of interest" description="Disordered" evidence="10">
    <location>
        <begin position="1"/>
        <end position="26"/>
    </location>
</feature>
<keyword evidence="6 13" id="KW-0067">ATP-binding</keyword>
<evidence type="ECO:0000259" key="11">
    <source>
        <dbReference type="PROSITE" id="PS50893"/>
    </source>
</evidence>
<evidence type="ECO:0000259" key="12">
    <source>
        <dbReference type="PROSITE" id="PS51866"/>
    </source>
</evidence>
<dbReference type="Pfam" id="PF03459">
    <property type="entry name" value="TOBE"/>
    <property type="match status" value="1"/>
</dbReference>
<dbReference type="EMBL" id="BAABLD010000017">
    <property type="protein sequence ID" value="GAA5171850.1"/>
    <property type="molecule type" value="Genomic_DNA"/>
</dbReference>
<keyword evidence="3 9" id="KW-0500">Molybdenum</keyword>
<dbReference type="PROSITE" id="PS51866">
    <property type="entry name" value="MOP"/>
    <property type="match status" value="1"/>
</dbReference>
<dbReference type="InterPro" id="IPR027417">
    <property type="entry name" value="P-loop_NTPase"/>
</dbReference>
<evidence type="ECO:0000256" key="6">
    <source>
        <dbReference type="ARBA" id="ARBA00022840"/>
    </source>
</evidence>
<sequence length="392" mass="42430">MSGRDQRRGADEAQRNPGVAEVLPESGVSPASGLRLRVQHGFPGFRLDVDLSLPGKGITVLFGHSGSGKTTLLRCVAGLERARESHIALNGECWQKGRDFAPTWRRAIGYVFQEASLFPHLDVRGNLAFGMKRATGRVNEDEIRVMADRFGIAHLLARKPEGLSGGERQRVAIARALLTRPQLLLMDEPLSALDNARKQEILPYLERLHDELEIPVLYVTHQVEEAARLADHIVLMEQGRVLATGPAAEVLTRLDLQGSFSDEMGSVLDARVVERDEHYSLSRIAFAGGSLLVGGATRAIGSKVRARVLARDVSLATVQPGPSSILNAVPATVLEIRDDGVDKVNVRLAIGEAGSAEGAMLVSRITRRSRDLLALEVGQAVHAQVKSVALLT</sequence>
<proteinExistence type="predicted"/>
<dbReference type="Gene3D" id="3.40.50.300">
    <property type="entry name" value="P-loop containing nucleotide triphosphate hydrolases"/>
    <property type="match status" value="1"/>
</dbReference>
<dbReference type="RefSeq" id="WP_345534605.1">
    <property type="nucleotide sequence ID" value="NZ_BAABLD010000017.1"/>
</dbReference>